<evidence type="ECO:0008006" key="3">
    <source>
        <dbReference type="Google" id="ProtNLM"/>
    </source>
</evidence>
<proteinExistence type="predicted"/>
<comment type="caution">
    <text evidence="1">The sequence shown here is derived from an EMBL/GenBank/DDBJ whole genome shotgun (WGS) entry which is preliminary data.</text>
</comment>
<name>A0ABS0D150_9NOCA</name>
<evidence type="ECO:0000313" key="2">
    <source>
        <dbReference type="Proteomes" id="UP000702209"/>
    </source>
</evidence>
<keyword evidence="2" id="KW-1185">Reference proteome</keyword>
<gene>
    <name evidence="1" type="ORF">IU459_34150</name>
</gene>
<organism evidence="1 2">
    <name type="scientific">Nocardia amamiensis</name>
    <dbReference type="NCBI Taxonomy" id="404578"/>
    <lineage>
        <taxon>Bacteria</taxon>
        <taxon>Bacillati</taxon>
        <taxon>Actinomycetota</taxon>
        <taxon>Actinomycetes</taxon>
        <taxon>Mycobacteriales</taxon>
        <taxon>Nocardiaceae</taxon>
        <taxon>Nocardia</taxon>
    </lineage>
</organism>
<dbReference type="RefSeq" id="WP_195133731.1">
    <property type="nucleotide sequence ID" value="NZ_JADLQX010000046.1"/>
</dbReference>
<evidence type="ECO:0000313" key="1">
    <source>
        <dbReference type="EMBL" id="MBF6302547.1"/>
    </source>
</evidence>
<reference evidence="1 2" key="1">
    <citation type="submission" date="2020-10" db="EMBL/GenBank/DDBJ databases">
        <title>Identification of Nocardia species via Next-generation sequencing and recognition of intraspecies genetic diversity.</title>
        <authorList>
            <person name="Li P."/>
            <person name="Li P."/>
            <person name="Lu B."/>
        </authorList>
    </citation>
    <scope>NUCLEOTIDE SEQUENCE [LARGE SCALE GENOMIC DNA]</scope>
    <source>
        <strain evidence="1 2">BJ06-0157</strain>
    </source>
</reference>
<dbReference type="Proteomes" id="UP000702209">
    <property type="component" value="Unassembled WGS sequence"/>
</dbReference>
<protein>
    <recommendedName>
        <fullName evidence="3">DUF429 domain-containing protein</fullName>
    </recommendedName>
</protein>
<sequence>MPPNQLVIAAVDVGKLANVGWWRIAEVEASGGRDLDDLVTSLAADLNEGRPVALGFEAPLFIPNPSSTGGLGRQREGEAGRPWCAGAGTITLAFGVQQASYVAHRIAGTLHRPIRAGVDAESLLDGSLDLLIWEAFVSAGSKDRAAADPHISDARAAAEEFQRRAATGHVRSDIAATQVLNLVAAALLASGLATDTSLLTSPCVVVKSPRL</sequence>
<accession>A0ABS0D150</accession>
<dbReference type="EMBL" id="JADLQX010000046">
    <property type="protein sequence ID" value="MBF6302547.1"/>
    <property type="molecule type" value="Genomic_DNA"/>
</dbReference>